<dbReference type="GO" id="GO:0016787">
    <property type="term" value="F:hydrolase activity"/>
    <property type="evidence" value="ECO:0007669"/>
    <property type="project" value="UniProtKB-KW"/>
</dbReference>
<keyword evidence="3" id="KW-1185">Reference proteome</keyword>
<dbReference type="EC" id="3.1.-.-" evidence="2"/>
<keyword evidence="2" id="KW-0540">Nuclease</keyword>
<dbReference type="PIRSF" id="PIRSF000887">
    <property type="entry name" value="Pesterase_MJ0037"/>
    <property type="match status" value="1"/>
</dbReference>
<dbReference type="GO" id="GO:0016874">
    <property type="term" value="F:ligase activity"/>
    <property type="evidence" value="ECO:0007669"/>
    <property type="project" value="UniProtKB-KW"/>
</dbReference>
<feature type="domain" description="Calcineurin-like phosphoesterase" evidence="1">
    <location>
        <begin position="30"/>
        <end position="170"/>
    </location>
</feature>
<gene>
    <name evidence="2" type="primary">pdeM</name>
    <name evidence="2" type="ORF">ACFO3Q_04115</name>
</gene>
<dbReference type="Proteomes" id="UP001595892">
    <property type="component" value="Unassembled WGS sequence"/>
</dbReference>
<dbReference type="GO" id="GO:0004519">
    <property type="term" value="F:endonuclease activity"/>
    <property type="evidence" value="ECO:0007669"/>
    <property type="project" value="UniProtKB-KW"/>
</dbReference>
<name>A0ABV9NLB2_9GAMM</name>
<dbReference type="Gene3D" id="3.60.21.10">
    <property type="match status" value="1"/>
</dbReference>
<dbReference type="PANTHER" id="PTHR39323:SF1">
    <property type="entry name" value="BLR1149 PROTEIN"/>
    <property type="match status" value="1"/>
</dbReference>
<keyword evidence="2" id="KW-0255">Endonuclease</keyword>
<comment type="caution">
    <text evidence="2">The sequence shown here is derived from an EMBL/GenBank/DDBJ whole genome shotgun (WGS) entry which is preliminary data.</text>
</comment>
<organism evidence="2 3">
    <name type="scientific">Coralloluteibacterium thermophilum</name>
    <dbReference type="NCBI Taxonomy" id="2707049"/>
    <lineage>
        <taxon>Bacteria</taxon>
        <taxon>Pseudomonadati</taxon>
        <taxon>Pseudomonadota</taxon>
        <taxon>Gammaproteobacteria</taxon>
        <taxon>Lysobacterales</taxon>
        <taxon>Lysobacteraceae</taxon>
        <taxon>Coralloluteibacterium</taxon>
    </lineage>
</organism>
<evidence type="ECO:0000313" key="2">
    <source>
        <dbReference type="EMBL" id="MFC4727353.1"/>
    </source>
</evidence>
<dbReference type="NCBIfam" id="TIGR04123">
    <property type="entry name" value="P_estr_lig_assc"/>
    <property type="match status" value="1"/>
</dbReference>
<keyword evidence="2" id="KW-0378">Hydrolase</keyword>
<dbReference type="Pfam" id="PF00149">
    <property type="entry name" value="Metallophos"/>
    <property type="match status" value="1"/>
</dbReference>
<dbReference type="InterPro" id="IPR026336">
    <property type="entry name" value="PdeM-like"/>
</dbReference>
<keyword evidence="2" id="KW-0436">Ligase</keyword>
<evidence type="ECO:0000313" key="3">
    <source>
        <dbReference type="Proteomes" id="UP001595892"/>
    </source>
</evidence>
<accession>A0ABV9NLB2</accession>
<sequence>MPALPRLDLAGHPAVLLPGRALLLPGLAMLVVADLHLGKGDALRRGGIALPRGGTRDDLARLQDLVARHAARRLTIVGDVLHGAAHDAAWRAEWRAWREAHAALDVAAVPGNHDRALAGAGLDIRLLGARHVEDGLVFRHVPAPDAAGTVVAGHLHPVVRVQGVGPRSRFPAFWHAAEDDVLTLPAFSAFTGGAEFARAHGDRVWACAGDDVVPLQPASGPT</sequence>
<dbReference type="InterPro" id="IPR024173">
    <property type="entry name" value="Pesterase_MJ0037-like"/>
</dbReference>
<dbReference type="RefSeq" id="WP_377003368.1">
    <property type="nucleotide sequence ID" value="NZ_JBHSGG010000009.1"/>
</dbReference>
<dbReference type="InterPro" id="IPR004843">
    <property type="entry name" value="Calcineurin-like_PHP"/>
</dbReference>
<proteinExistence type="predicted"/>
<evidence type="ECO:0000259" key="1">
    <source>
        <dbReference type="Pfam" id="PF00149"/>
    </source>
</evidence>
<dbReference type="PANTHER" id="PTHR39323">
    <property type="entry name" value="BLR1149 PROTEIN"/>
    <property type="match status" value="1"/>
</dbReference>
<reference evidence="3" key="1">
    <citation type="journal article" date="2019" name="Int. J. Syst. Evol. Microbiol.">
        <title>The Global Catalogue of Microorganisms (GCM) 10K type strain sequencing project: providing services to taxonomists for standard genome sequencing and annotation.</title>
        <authorList>
            <consortium name="The Broad Institute Genomics Platform"/>
            <consortium name="The Broad Institute Genome Sequencing Center for Infectious Disease"/>
            <person name="Wu L."/>
            <person name="Ma J."/>
        </authorList>
    </citation>
    <scope>NUCLEOTIDE SEQUENCE [LARGE SCALE GENOMIC DNA]</scope>
    <source>
        <strain evidence="3">CGMCC 1.13574</strain>
    </source>
</reference>
<protein>
    <submittedName>
        <fullName evidence="2">Ligase-associated DNA damage response endonuclease PdeM</fullName>
        <ecNumber evidence="2">3.1.-.-</ecNumber>
    </submittedName>
</protein>
<dbReference type="InterPro" id="IPR029052">
    <property type="entry name" value="Metallo-depent_PP-like"/>
</dbReference>
<dbReference type="SUPFAM" id="SSF56300">
    <property type="entry name" value="Metallo-dependent phosphatases"/>
    <property type="match status" value="1"/>
</dbReference>
<dbReference type="EMBL" id="JBHSGG010000009">
    <property type="protein sequence ID" value="MFC4727353.1"/>
    <property type="molecule type" value="Genomic_DNA"/>
</dbReference>